<organism evidence="1 2">
    <name type="scientific">Lacticaseibacillus brantae DSM 23927</name>
    <dbReference type="NCBI Taxonomy" id="1423727"/>
    <lineage>
        <taxon>Bacteria</taxon>
        <taxon>Bacillati</taxon>
        <taxon>Bacillota</taxon>
        <taxon>Bacilli</taxon>
        <taxon>Lactobacillales</taxon>
        <taxon>Lactobacillaceae</taxon>
        <taxon>Lacticaseibacillus</taxon>
    </lineage>
</organism>
<sequence>MEWRSQRRAVIEKSTKKLKRLNDELFIEALFMSKSGNALTIKATRAAYLVP</sequence>
<dbReference type="AlphaFoldDB" id="A0A0R2B5U0"/>
<comment type="caution">
    <text evidence="1">The sequence shown here is derived from an EMBL/GenBank/DDBJ whole genome shotgun (WGS) entry which is preliminary data.</text>
</comment>
<proteinExistence type="predicted"/>
<dbReference type="EMBL" id="AYZQ01000003">
    <property type="protein sequence ID" value="KRM71625.1"/>
    <property type="molecule type" value="Genomic_DNA"/>
</dbReference>
<dbReference type="STRING" id="1423727.FC34_GL001282"/>
<evidence type="ECO:0000313" key="2">
    <source>
        <dbReference type="Proteomes" id="UP000051672"/>
    </source>
</evidence>
<dbReference type="Proteomes" id="UP000051672">
    <property type="component" value="Unassembled WGS sequence"/>
</dbReference>
<keyword evidence="2" id="KW-1185">Reference proteome</keyword>
<protein>
    <submittedName>
        <fullName evidence="1">Uncharacterized protein</fullName>
    </submittedName>
</protein>
<evidence type="ECO:0000313" key="1">
    <source>
        <dbReference type="EMBL" id="KRM71625.1"/>
    </source>
</evidence>
<reference evidence="1 2" key="1">
    <citation type="journal article" date="2015" name="Genome Announc.">
        <title>Expanding the biotechnology potential of lactobacilli through comparative genomics of 213 strains and associated genera.</title>
        <authorList>
            <person name="Sun Z."/>
            <person name="Harris H.M."/>
            <person name="McCann A."/>
            <person name="Guo C."/>
            <person name="Argimon S."/>
            <person name="Zhang W."/>
            <person name="Yang X."/>
            <person name="Jeffery I.B."/>
            <person name="Cooney J.C."/>
            <person name="Kagawa T.F."/>
            <person name="Liu W."/>
            <person name="Song Y."/>
            <person name="Salvetti E."/>
            <person name="Wrobel A."/>
            <person name="Rasinkangas P."/>
            <person name="Parkhill J."/>
            <person name="Rea M.C."/>
            <person name="O'Sullivan O."/>
            <person name="Ritari J."/>
            <person name="Douillard F.P."/>
            <person name="Paul Ross R."/>
            <person name="Yang R."/>
            <person name="Briner A.E."/>
            <person name="Felis G.E."/>
            <person name="de Vos W.M."/>
            <person name="Barrangou R."/>
            <person name="Klaenhammer T.R."/>
            <person name="Caufield P.W."/>
            <person name="Cui Y."/>
            <person name="Zhang H."/>
            <person name="O'Toole P.W."/>
        </authorList>
    </citation>
    <scope>NUCLEOTIDE SEQUENCE [LARGE SCALE GENOMIC DNA]</scope>
    <source>
        <strain evidence="1 2">DSM 23927</strain>
    </source>
</reference>
<accession>A0A0R2B5U0</accession>
<name>A0A0R2B5U0_9LACO</name>
<gene>
    <name evidence="1" type="ORF">FC34_GL001282</name>
</gene>